<dbReference type="Proteomes" id="UP000256913">
    <property type="component" value="Unassembled WGS sequence"/>
</dbReference>
<name>A0A3D9ZLQ8_9ACTN</name>
<dbReference type="OrthoDB" id="26872at2"/>
<dbReference type="EMBL" id="QUMQ01000001">
    <property type="protein sequence ID" value="REF94580.1"/>
    <property type="molecule type" value="Genomic_DNA"/>
</dbReference>
<dbReference type="Gene3D" id="1.20.1260.10">
    <property type="match status" value="1"/>
</dbReference>
<dbReference type="Pfam" id="PF03713">
    <property type="entry name" value="DUF305"/>
    <property type="match status" value="1"/>
</dbReference>
<evidence type="ECO:0000259" key="2">
    <source>
        <dbReference type="Pfam" id="PF03713"/>
    </source>
</evidence>
<keyword evidence="1" id="KW-0732">Signal</keyword>
<sequence length="184" mass="19934">MTRRRWAVLAALAAVLLAGCGKADQAAAPAPSYNDTDVMFLQMMLAHHEPEAKLLELGKKQSRDPAVRQVAVELDIEQAADTRTIRDRLTGWGQPLVSTANHSAHEAHGGLPLLDDAELLRLASLTGDEFDSTFLTMLIGHQHGAVELAHMETATGVDPATRELAARTDETVRAQLQQLLKMVA</sequence>
<dbReference type="RefSeq" id="WP_147315399.1">
    <property type="nucleotide sequence ID" value="NZ_BONB01000039.1"/>
</dbReference>
<dbReference type="PROSITE" id="PS51257">
    <property type="entry name" value="PROKAR_LIPOPROTEIN"/>
    <property type="match status" value="1"/>
</dbReference>
<feature type="chain" id="PRO_5017836174" evidence="1">
    <location>
        <begin position="24"/>
        <end position="184"/>
    </location>
</feature>
<evidence type="ECO:0000313" key="3">
    <source>
        <dbReference type="EMBL" id="REF94580.1"/>
    </source>
</evidence>
<dbReference type="AlphaFoldDB" id="A0A3D9ZLQ8"/>
<dbReference type="PANTHER" id="PTHR36933:SF1">
    <property type="entry name" value="SLL0788 PROTEIN"/>
    <property type="match status" value="1"/>
</dbReference>
<evidence type="ECO:0000313" key="4">
    <source>
        <dbReference type="Proteomes" id="UP000256913"/>
    </source>
</evidence>
<accession>A0A3D9ZLQ8</accession>
<evidence type="ECO:0000256" key="1">
    <source>
        <dbReference type="SAM" id="SignalP"/>
    </source>
</evidence>
<dbReference type="InterPro" id="IPR005183">
    <property type="entry name" value="DUF305_CopM-like"/>
</dbReference>
<keyword evidence="4" id="KW-1185">Reference proteome</keyword>
<dbReference type="InterPro" id="IPR012347">
    <property type="entry name" value="Ferritin-like"/>
</dbReference>
<reference evidence="3 4" key="1">
    <citation type="submission" date="2018-08" db="EMBL/GenBank/DDBJ databases">
        <title>Sequencing the genomes of 1000 actinobacteria strains.</title>
        <authorList>
            <person name="Klenk H.-P."/>
        </authorList>
    </citation>
    <scope>NUCLEOTIDE SEQUENCE [LARGE SCALE GENOMIC DNA]</scope>
    <source>
        <strain evidence="3 4">DSM 44099</strain>
    </source>
</reference>
<feature type="signal peptide" evidence="1">
    <location>
        <begin position="1"/>
        <end position="23"/>
    </location>
</feature>
<proteinExistence type="predicted"/>
<protein>
    <submittedName>
        <fullName evidence="3">Uncharacterized protein (DUF305 family)</fullName>
    </submittedName>
</protein>
<comment type="caution">
    <text evidence="3">The sequence shown here is derived from an EMBL/GenBank/DDBJ whole genome shotgun (WGS) entry which is preliminary data.</text>
</comment>
<gene>
    <name evidence="3" type="ORF">DFJ67_0518</name>
</gene>
<feature type="domain" description="DUF305" evidence="2">
    <location>
        <begin position="37"/>
        <end position="182"/>
    </location>
</feature>
<dbReference type="PANTHER" id="PTHR36933">
    <property type="entry name" value="SLL0788 PROTEIN"/>
    <property type="match status" value="1"/>
</dbReference>
<organism evidence="3 4">
    <name type="scientific">Asanoa ferruginea</name>
    <dbReference type="NCBI Taxonomy" id="53367"/>
    <lineage>
        <taxon>Bacteria</taxon>
        <taxon>Bacillati</taxon>
        <taxon>Actinomycetota</taxon>
        <taxon>Actinomycetes</taxon>
        <taxon>Micromonosporales</taxon>
        <taxon>Micromonosporaceae</taxon>
        <taxon>Asanoa</taxon>
    </lineage>
</organism>